<keyword evidence="2" id="KW-0812">Transmembrane</keyword>
<feature type="transmembrane region" description="Helical" evidence="2">
    <location>
        <begin position="288"/>
        <end position="307"/>
    </location>
</feature>
<evidence type="ECO:0000313" key="3">
    <source>
        <dbReference type="EMBL" id="KAF2610412.1"/>
    </source>
</evidence>
<gene>
    <name evidence="3" type="ORF">F2Q70_00011964</name>
</gene>
<sequence length="517" mass="57116">MTSRRSNSRDSDRVRTRTGSANAERIRSGDVSDALTEVLREETRLPQPSTQGAKDSEGEKSVARVKSSNPTNSEGRDCPPKKAKTNGSDPRLGVPGEAVVAKSFHWQFLHSKDCLITEDPDSVSHLVRHFKPAGCLLPSPRNMTEREAYVKMVVAYAKMAQDRERANSAEKVGNQAASLEARLRVVSNKRKSALEQVSFLEAKVESSANKFSDDLCHATYDAKKTMADRYLDVLVSLKEKWKKKKDATDFRNFYVRRLCFWVVWSDTGRGSDFVGIFKCADRYRDLKANFSFGLALVSSVVFLFYPHEIMSTLFFGAGGGELGYSCSITLPFLFVGTLAFRLVFRVTGSSSSSPASSFVSLASPASPSIHSGIGSECFVGVGVQCRFRPIHYSLSFGGSCPAAGVIVNFLPCSIQIECLGSLECRTARCFGGWTSPLTDRGAFDFFPECLQLDALRVPFRLGPIFSSPRVWARGVGEIGLDWDWVRSSEDDLSPGRFQTRAQARSGIDVWLIVRDRS</sequence>
<comment type="caution">
    <text evidence="3">The sequence shown here is derived from an EMBL/GenBank/DDBJ whole genome shotgun (WGS) entry which is preliminary data.</text>
</comment>
<feature type="transmembrane region" description="Helical" evidence="2">
    <location>
        <begin position="322"/>
        <end position="344"/>
    </location>
</feature>
<dbReference type="EMBL" id="QGKY02000089">
    <property type="protein sequence ID" value="KAF2610412.1"/>
    <property type="molecule type" value="Genomic_DNA"/>
</dbReference>
<evidence type="ECO:0000256" key="1">
    <source>
        <dbReference type="SAM" id="MobiDB-lite"/>
    </source>
</evidence>
<keyword evidence="2" id="KW-1133">Transmembrane helix</keyword>
<feature type="region of interest" description="Disordered" evidence="1">
    <location>
        <begin position="1"/>
        <end position="92"/>
    </location>
</feature>
<protein>
    <submittedName>
        <fullName evidence="3">Uncharacterized protein</fullName>
    </submittedName>
</protein>
<keyword evidence="2" id="KW-0472">Membrane</keyword>
<organism evidence="3">
    <name type="scientific">Brassica cretica</name>
    <name type="common">Mustard</name>
    <dbReference type="NCBI Taxonomy" id="69181"/>
    <lineage>
        <taxon>Eukaryota</taxon>
        <taxon>Viridiplantae</taxon>
        <taxon>Streptophyta</taxon>
        <taxon>Embryophyta</taxon>
        <taxon>Tracheophyta</taxon>
        <taxon>Spermatophyta</taxon>
        <taxon>Magnoliopsida</taxon>
        <taxon>eudicotyledons</taxon>
        <taxon>Gunneridae</taxon>
        <taxon>Pentapetalae</taxon>
        <taxon>rosids</taxon>
        <taxon>malvids</taxon>
        <taxon>Brassicales</taxon>
        <taxon>Brassicaceae</taxon>
        <taxon>Brassiceae</taxon>
        <taxon>Brassica</taxon>
    </lineage>
</organism>
<accession>A0A8S9LV60</accession>
<proteinExistence type="predicted"/>
<reference evidence="3" key="1">
    <citation type="submission" date="2019-12" db="EMBL/GenBank/DDBJ databases">
        <title>Genome sequencing and annotation of Brassica cretica.</title>
        <authorList>
            <person name="Studholme D.J."/>
            <person name="Sarris P.F."/>
        </authorList>
    </citation>
    <scope>NUCLEOTIDE SEQUENCE</scope>
    <source>
        <strain evidence="3">PFS-102/07</strain>
        <tissue evidence="3">Leaf</tissue>
    </source>
</reference>
<evidence type="ECO:0000256" key="2">
    <source>
        <dbReference type="SAM" id="Phobius"/>
    </source>
</evidence>
<dbReference type="AlphaFoldDB" id="A0A8S9LV60"/>
<name>A0A8S9LV60_BRACR</name>